<evidence type="ECO:0000256" key="4">
    <source>
        <dbReference type="ARBA" id="ARBA00022473"/>
    </source>
</evidence>
<evidence type="ECO:0000256" key="5">
    <source>
        <dbReference type="ARBA" id="ARBA00023015"/>
    </source>
</evidence>
<keyword evidence="6 10" id="KW-0238">DNA-binding</keyword>
<feature type="region of interest" description="Disordered" evidence="12">
    <location>
        <begin position="158"/>
        <end position="186"/>
    </location>
</feature>
<keyword evidence="4" id="KW-0217">Developmental protein</keyword>
<evidence type="ECO:0000256" key="8">
    <source>
        <dbReference type="ARBA" id="ARBA00023163"/>
    </source>
</evidence>
<evidence type="ECO:0000256" key="6">
    <source>
        <dbReference type="ARBA" id="ARBA00023125"/>
    </source>
</evidence>
<evidence type="ECO:0000256" key="11">
    <source>
        <dbReference type="RuleBase" id="RU000682"/>
    </source>
</evidence>
<evidence type="ECO:0000313" key="15">
    <source>
        <dbReference type="Proteomes" id="UP000472265"/>
    </source>
</evidence>
<dbReference type="OMA" id="DRCRSPQ"/>
<dbReference type="InterPro" id="IPR020479">
    <property type="entry name" value="HD_metazoa"/>
</dbReference>
<protein>
    <submittedName>
        <fullName evidence="14">Engrailed homeobox 2</fullName>
    </submittedName>
</protein>
<gene>
    <name evidence="14" type="primary">EN2</name>
    <name evidence="14" type="synonym">LOC115572052</name>
</gene>
<name>A0A671UQH2_SPAAU</name>
<feature type="compositionally biased region" description="Basic and acidic residues" evidence="12">
    <location>
        <begin position="1"/>
        <end position="14"/>
    </location>
</feature>
<dbReference type="GeneTree" id="ENSGT00940000159935"/>
<evidence type="ECO:0000256" key="7">
    <source>
        <dbReference type="ARBA" id="ARBA00023155"/>
    </source>
</evidence>
<reference evidence="14" key="2">
    <citation type="submission" date="2025-08" db="UniProtKB">
        <authorList>
            <consortium name="Ensembl"/>
        </authorList>
    </citation>
    <scope>IDENTIFICATION</scope>
</reference>
<evidence type="ECO:0000256" key="10">
    <source>
        <dbReference type="PROSITE-ProRule" id="PRU00108"/>
    </source>
</evidence>
<feature type="compositionally biased region" description="Basic and acidic residues" evidence="12">
    <location>
        <begin position="71"/>
        <end position="80"/>
    </location>
</feature>
<comment type="similarity">
    <text evidence="3">Belongs to the engrailed homeobox family.</text>
</comment>
<sequence>MEETARQDPERPQDCEEQSNRAMLPLLQPPGNQQSHRISNFNIDNILRPDFGRKRKNGTLVREGDSLGVIIRREAQERKSSKTGNPQQGGAGGEDENTGASDDRHPDTEASRPDLIAAGVAVKGRGGGGDRFRSPQASSAPAAKPMLWPAWVYCTRYSDRPSSGPRSRKPKKTPIPTKEDKRPRTAFTEEQLRRLKTEFQGSRYLTEQRRQSLAQELCLNESQIKIWFQNKRAKIKKTTANKNSLALHLMAQGLYDHSTSKDAKSDSD</sequence>
<dbReference type="Proteomes" id="UP000472265">
    <property type="component" value="Chromosome 21"/>
</dbReference>
<dbReference type="InterPro" id="IPR000747">
    <property type="entry name" value="HD_engrailed"/>
</dbReference>
<comment type="function">
    <text evidence="1">Sequence-specific transcription factor which is part of a developmental regulatory system that provides cells with specific positional identities on the anterior-posterior axis.</text>
</comment>
<dbReference type="GO" id="GO:0030182">
    <property type="term" value="P:neuron differentiation"/>
    <property type="evidence" value="ECO:0007669"/>
    <property type="project" value="TreeGrafter"/>
</dbReference>
<evidence type="ECO:0000256" key="12">
    <source>
        <dbReference type="SAM" id="MobiDB-lite"/>
    </source>
</evidence>
<dbReference type="PRINTS" id="PR00024">
    <property type="entry name" value="HOMEOBOX"/>
</dbReference>
<evidence type="ECO:0000256" key="9">
    <source>
        <dbReference type="ARBA" id="ARBA00023242"/>
    </source>
</evidence>
<reference evidence="14" key="1">
    <citation type="submission" date="2021-04" db="EMBL/GenBank/DDBJ databases">
        <authorList>
            <consortium name="Wellcome Sanger Institute Data Sharing"/>
        </authorList>
    </citation>
    <scope>NUCLEOTIDE SEQUENCE [LARGE SCALE GENOMIC DNA]</scope>
</reference>
<evidence type="ECO:0000256" key="1">
    <source>
        <dbReference type="ARBA" id="ARBA00003263"/>
    </source>
</evidence>
<feature type="DNA-binding region" description="Homeobox" evidence="10">
    <location>
        <begin position="180"/>
        <end position="239"/>
    </location>
</feature>
<keyword evidence="15" id="KW-1185">Reference proteome</keyword>
<evidence type="ECO:0000256" key="2">
    <source>
        <dbReference type="ARBA" id="ARBA00004123"/>
    </source>
</evidence>
<dbReference type="SMART" id="SM00389">
    <property type="entry name" value="HOX"/>
    <property type="match status" value="1"/>
</dbReference>
<feature type="compositionally biased region" description="Basic and acidic residues" evidence="12">
    <location>
        <begin position="101"/>
        <end position="112"/>
    </location>
</feature>
<dbReference type="PROSITE" id="PS50071">
    <property type="entry name" value="HOMEOBOX_2"/>
    <property type="match status" value="1"/>
</dbReference>
<dbReference type="Pfam" id="PF10525">
    <property type="entry name" value="Engrail_1_C_sig"/>
    <property type="match status" value="1"/>
</dbReference>
<comment type="subcellular location">
    <subcellularLocation>
        <location evidence="2 10 11">Nucleus</location>
    </subcellularLocation>
</comment>
<keyword evidence="8" id="KW-0804">Transcription</keyword>
<dbReference type="GO" id="GO:0005634">
    <property type="term" value="C:nucleus"/>
    <property type="evidence" value="ECO:0007669"/>
    <property type="project" value="UniProtKB-SubCell"/>
</dbReference>
<dbReference type="InterPro" id="IPR017970">
    <property type="entry name" value="Homeobox_CS"/>
</dbReference>
<keyword evidence="7 10" id="KW-0371">Homeobox</keyword>
<dbReference type="InterPro" id="IPR050720">
    <property type="entry name" value="Engrailed_Homeobox_TFs"/>
</dbReference>
<dbReference type="InParanoid" id="A0A671UQH2"/>
<dbReference type="SUPFAM" id="SSF46689">
    <property type="entry name" value="Homeodomain-like"/>
    <property type="match status" value="1"/>
</dbReference>
<organism evidence="14 15">
    <name type="scientific">Sparus aurata</name>
    <name type="common">Gilthead sea bream</name>
    <dbReference type="NCBI Taxonomy" id="8175"/>
    <lineage>
        <taxon>Eukaryota</taxon>
        <taxon>Metazoa</taxon>
        <taxon>Chordata</taxon>
        <taxon>Craniata</taxon>
        <taxon>Vertebrata</taxon>
        <taxon>Euteleostomi</taxon>
        <taxon>Actinopterygii</taxon>
        <taxon>Neopterygii</taxon>
        <taxon>Teleostei</taxon>
        <taxon>Neoteleostei</taxon>
        <taxon>Acanthomorphata</taxon>
        <taxon>Eupercaria</taxon>
        <taxon>Spariformes</taxon>
        <taxon>Sparidae</taxon>
        <taxon>Sparus</taxon>
    </lineage>
</organism>
<dbReference type="GO" id="GO:0009653">
    <property type="term" value="P:anatomical structure morphogenesis"/>
    <property type="evidence" value="ECO:0007669"/>
    <property type="project" value="UniProtKB-ARBA"/>
</dbReference>
<feature type="compositionally biased region" description="Polar residues" evidence="12">
    <location>
        <begin position="30"/>
        <end position="43"/>
    </location>
</feature>
<evidence type="ECO:0000313" key="14">
    <source>
        <dbReference type="Ensembl" id="ENSSAUP00010015996.1"/>
    </source>
</evidence>
<dbReference type="PANTHER" id="PTHR24341:SF5">
    <property type="entry name" value="HOMEOBOX PROTEIN ENGRAILED-2"/>
    <property type="match status" value="1"/>
</dbReference>
<dbReference type="GO" id="GO:0000981">
    <property type="term" value="F:DNA-binding transcription factor activity, RNA polymerase II-specific"/>
    <property type="evidence" value="ECO:0007669"/>
    <property type="project" value="InterPro"/>
</dbReference>
<accession>A0A671UQH2</accession>
<dbReference type="PRINTS" id="PR00026">
    <property type="entry name" value="ENGRAILED"/>
</dbReference>
<dbReference type="Ensembl" id="ENSSAUT00010016957.1">
    <property type="protein sequence ID" value="ENSSAUP00010015996.1"/>
    <property type="gene ID" value="ENSSAUG00010007396.1"/>
</dbReference>
<dbReference type="Gene3D" id="1.10.10.60">
    <property type="entry name" value="Homeodomain-like"/>
    <property type="match status" value="1"/>
</dbReference>
<feature type="domain" description="Homeobox" evidence="13">
    <location>
        <begin position="178"/>
        <end position="238"/>
    </location>
</feature>
<evidence type="ECO:0000259" key="13">
    <source>
        <dbReference type="PROSITE" id="PS50071"/>
    </source>
</evidence>
<evidence type="ECO:0000256" key="3">
    <source>
        <dbReference type="ARBA" id="ARBA00010896"/>
    </source>
</evidence>
<dbReference type="OrthoDB" id="6159439at2759"/>
<dbReference type="InterPro" id="IPR001356">
    <property type="entry name" value="HD"/>
</dbReference>
<reference evidence="14" key="3">
    <citation type="submission" date="2025-09" db="UniProtKB">
        <authorList>
            <consortium name="Ensembl"/>
        </authorList>
    </citation>
    <scope>IDENTIFICATION</scope>
</reference>
<dbReference type="FunFam" id="1.10.10.60:FF:000189">
    <property type="entry name" value="Homeobox protein engrailed-like"/>
    <property type="match status" value="1"/>
</dbReference>
<dbReference type="Pfam" id="PF00046">
    <property type="entry name" value="Homeodomain"/>
    <property type="match status" value="1"/>
</dbReference>
<dbReference type="GO" id="GO:0000978">
    <property type="term" value="F:RNA polymerase II cis-regulatory region sequence-specific DNA binding"/>
    <property type="evidence" value="ECO:0007669"/>
    <property type="project" value="TreeGrafter"/>
</dbReference>
<feature type="region of interest" description="Disordered" evidence="12">
    <location>
        <begin position="1"/>
        <end position="141"/>
    </location>
</feature>
<dbReference type="InterPro" id="IPR019549">
    <property type="entry name" value="Homeobox-engrailed_C-terminal"/>
</dbReference>
<dbReference type="CDD" id="cd00086">
    <property type="entry name" value="homeodomain"/>
    <property type="match status" value="1"/>
</dbReference>
<dbReference type="PANTHER" id="PTHR24341">
    <property type="entry name" value="HOMEOBOX PROTEIN ENGRAILED"/>
    <property type="match status" value="1"/>
</dbReference>
<proteinExistence type="inferred from homology"/>
<keyword evidence="5" id="KW-0805">Transcription regulation</keyword>
<keyword evidence="9 10" id="KW-0539">Nucleus</keyword>
<dbReference type="InterPro" id="IPR009057">
    <property type="entry name" value="Homeodomain-like_sf"/>
</dbReference>
<dbReference type="AlphaFoldDB" id="A0A671UQH2"/>
<dbReference type="PROSITE" id="PS00027">
    <property type="entry name" value="HOMEOBOX_1"/>
    <property type="match status" value="1"/>
</dbReference>